<evidence type="ECO:0000313" key="2">
    <source>
        <dbReference type="Proteomes" id="UP000683925"/>
    </source>
</evidence>
<comment type="caution">
    <text evidence="1">The sequence shown here is derived from an EMBL/GenBank/DDBJ whole genome shotgun (WGS) entry which is preliminary data.</text>
</comment>
<gene>
    <name evidence="1" type="ORF">POCTA_138.1.T0040161</name>
</gene>
<dbReference type="AlphaFoldDB" id="A0A8S1S0E0"/>
<accession>A0A8S1S0E0</accession>
<name>A0A8S1S0E0_PAROT</name>
<dbReference type="OMA" id="GGHYPLN"/>
<dbReference type="OrthoDB" id="303043at2759"/>
<proteinExistence type="predicted"/>
<reference evidence="1" key="1">
    <citation type="submission" date="2021-01" db="EMBL/GenBank/DDBJ databases">
        <authorList>
            <consortium name="Genoscope - CEA"/>
            <person name="William W."/>
        </authorList>
    </citation>
    <scope>NUCLEOTIDE SEQUENCE</scope>
</reference>
<sequence>MKINSTSSEQRKKAQIQKIGKIDAHQIVQNNQSFEIDEEFLKKKEKRNRKFFLKRSISLLQICKQSGKIDFSVGSDFLHIEIMQGGHYPLNQQNLKDICSEIHLNDAEFYQSNVTYSLNNASKCILKNCRNPQSEQNYKSFTQIQQQIKEINAFCQNNLKQDYKNCQVDPQQMESILKQQNNQILQVIQETKQILVEQHKAIKNTLQC</sequence>
<protein>
    <submittedName>
        <fullName evidence="1">Uncharacterized protein</fullName>
    </submittedName>
</protein>
<organism evidence="1 2">
    <name type="scientific">Paramecium octaurelia</name>
    <dbReference type="NCBI Taxonomy" id="43137"/>
    <lineage>
        <taxon>Eukaryota</taxon>
        <taxon>Sar</taxon>
        <taxon>Alveolata</taxon>
        <taxon>Ciliophora</taxon>
        <taxon>Intramacronucleata</taxon>
        <taxon>Oligohymenophorea</taxon>
        <taxon>Peniculida</taxon>
        <taxon>Parameciidae</taxon>
        <taxon>Paramecium</taxon>
    </lineage>
</organism>
<evidence type="ECO:0000313" key="1">
    <source>
        <dbReference type="EMBL" id="CAD8132855.1"/>
    </source>
</evidence>
<keyword evidence="2" id="KW-1185">Reference proteome</keyword>
<dbReference type="Proteomes" id="UP000683925">
    <property type="component" value="Unassembled WGS sequence"/>
</dbReference>
<dbReference type="EMBL" id="CAJJDP010000003">
    <property type="protein sequence ID" value="CAD8132855.1"/>
    <property type="molecule type" value="Genomic_DNA"/>
</dbReference>